<accession>A0ABY8H2C5</accession>
<dbReference type="RefSeq" id="WP_278155868.1">
    <property type="nucleotide sequence ID" value="NZ_CP121252.1"/>
</dbReference>
<dbReference type="Gene3D" id="3.30.230.30">
    <property type="entry name" value="Impact, N-terminal domain"/>
    <property type="match status" value="1"/>
</dbReference>
<dbReference type="InterPro" id="IPR001498">
    <property type="entry name" value="Impact_N"/>
</dbReference>
<dbReference type="InterPro" id="IPR023582">
    <property type="entry name" value="Impact"/>
</dbReference>
<dbReference type="PANTHER" id="PTHR16301:SF20">
    <property type="entry name" value="IMPACT FAMILY MEMBER YIGZ"/>
    <property type="match status" value="1"/>
</dbReference>
<evidence type="ECO:0000259" key="2">
    <source>
        <dbReference type="Pfam" id="PF01205"/>
    </source>
</evidence>
<dbReference type="InterPro" id="IPR020568">
    <property type="entry name" value="Ribosomal_Su5_D2-typ_SF"/>
</dbReference>
<feature type="domain" description="Impact N-terminal" evidence="2">
    <location>
        <begin position="37"/>
        <end position="109"/>
    </location>
</feature>
<gene>
    <name evidence="3" type="ORF">P8192_07505</name>
</gene>
<comment type="similarity">
    <text evidence="1">Belongs to the IMPACT family.</text>
</comment>
<evidence type="ECO:0000313" key="3">
    <source>
        <dbReference type="EMBL" id="WFP15279.1"/>
    </source>
</evidence>
<dbReference type="PANTHER" id="PTHR16301">
    <property type="entry name" value="IMPACT-RELATED"/>
    <property type="match status" value="1"/>
</dbReference>
<evidence type="ECO:0000313" key="4">
    <source>
        <dbReference type="Proteomes" id="UP001219037"/>
    </source>
</evidence>
<evidence type="ECO:0000256" key="1">
    <source>
        <dbReference type="ARBA" id="ARBA00007665"/>
    </source>
</evidence>
<feature type="domain" description="Impact N-terminal" evidence="2">
    <location>
        <begin position="123"/>
        <end position="158"/>
    </location>
</feature>
<dbReference type="Pfam" id="PF01205">
    <property type="entry name" value="Impact_N"/>
    <property type="match status" value="2"/>
</dbReference>
<dbReference type="Proteomes" id="UP001219037">
    <property type="component" value="Chromosome"/>
</dbReference>
<dbReference type="InterPro" id="IPR036956">
    <property type="entry name" value="Impact_N_sf"/>
</dbReference>
<sequence>MSQHSDSALVDDSHARRYSVLPAAQRHTPVVHEIEIKRSRFIGYLFRVEAEEDVREHVSALRKEHHLARHACSAFLLGPDRRVMRSNDDGEPAGTAGTPMLEAIAQRETVLVSAEGTGAEQLRDASDVLAVVVRYFGGVKLGAGGLVRAYSDAVSQTLDQVTWTVRQRMLWYRIPAPHAVAGRWENELRATGWHLGVTDYAGSSALLTLASVDDDMAAERLKADLAAISSGAGQVEPTHVEWTDL</sequence>
<dbReference type="SUPFAM" id="SSF54211">
    <property type="entry name" value="Ribosomal protein S5 domain 2-like"/>
    <property type="match status" value="1"/>
</dbReference>
<name>A0ABY8H2C5_9MICC</name>
<proteinExistence type="inferred from homology"/>
<dbReference type="EMBL" id="CP121252">
    <property type="protein sequence ID" value="WFP15279.1"/>
    <property type="molecule type" value="Genomic_DNA"/>
</dbReference>
<keyword evidence="4" id="KW-1185">Reference proteome</keyword>
<organism evidence="3 4">
    <name type="scientific">Citricoccus muralis</name>
    <dbReference type="NCBI Taxonomy" id="169134"/>
    <lineage>
        <taxon>Bacteria</taxon>
        <taxon>Bacillati</taxon>
        <taxon>Actinomycetota</taxon>
        <taxon>Actinomycetes</taxon>
        <taxon>Micrococcales</taxon>
        <taxon>Micrococcaceae</taxon>
        <taxon>Citricoccus</taxon>
    </lineage>
</organism>
<protein>
    <submittedName>
        <fullName evidence="3">IMPACT family protein</fullName>
    </submittedName>
</protein>
<reference evidence="3 4" key="1">
    <citation type="submission" date="2023-04" db="EMBL/GenBank/DDBJ databases">
        <title>Funneling lignin-derived compounds into biodiesel using alkali-halophilic Citricoccus sp. P2.</title>
        <authorList>
            <person name="Luo C.-B."/>
        </authorList>
    </citation>
    <scope>NUCLEOTIDE SEQUENCE [LARGE SCALE GENOMIC DNA]</scope>
    <source>
        <strain evidence="3 4">P2</strain>
    </source>
</reference>